<accession>A0ABS1DYZ9</accession>
<reference evidence="6" key="1">
    <citation type="submission" date="2017-08" db="EMBL/GenBank/DDBJ databases">
        <authorList>
            <person name="Imhoff J.F."/>
            <person name="Rahn T."/>
            <person name="Kuenzel S."/>
            <person name="Neulinger S.C."/>
        </authorList>
    </citation>
    <scope>NUCLEOTIDE SEQUENCE</scope>
    <source>
        <strain evidence="6">IM 151</strain>
    </source>
</reference>
<evidence type="ECO:0000256" key="3">
    <source>
        <dbReference type="ARBA" id="ARBA00022692"/>
    </source>
</evidence>
<proteinExistence type="inferred from homology"/>
<reference evidence="6" key="2">
    <citation type="journal article" date="2020" name="Microorganisms">
        <title>Osmotic Adaptation and Compatible Solute Biosynthesis of Phototrophic Bacteria as Revealed from Genome Analyses.</title>
        <authorList>
            <person name="Imhoff J.F."/>
            <person name="Rahn T."/>
            <person name="Kunzel S."/>
            <person name="Keller A."/>
            <person name="Neulinger S.C."/>
        </authorList>
    </citation>
    <scope>NUCLEOTIDE SEQUENCE</scope>
    <source>
        <strain evidence="6">IM 151</strain>
    </source>
</reference>
<dbReference type="Proteomes" id="UP001041814">
    <property type="component" value="Unassembled WGS sequence"/>
</dbReference>
<dbReference type="SUPFAM" id="SSF140478">
    <property type="entry name" value="LemA-like"/>
    <property type="match status" value="1"/>
</dbReference>
<protein>
    <submittedName>
        <fullName evidence="6">LemA family protein</fullName>
    </submittedName>
</protein>
<evidence type="ECO:0000256" key="4">
    <source>
        <dbReference type="ARBA" id="ARBA00022989"/>
    </source>
</evidence>
<evidence type="ECO:0000256" key="1">
    <source>
        <dbReference type="ARBA" id="ARBA00004167"/>
    </source>
</evidence>
<dbReference type="EMBL" id="NRRU01000068">
    <property type="protein sequence ID" value="MBK1714440.1"/>
    <property type="molecule type" value="Genomic_DNA"/>
</dbReference>
<dbReference type="InterPro" id="IPR007156">
    <property type="entry name" value="MamQ_LemA"/>
</dbReference>
<keyword evidence="5" id="KW-0472">Membrane</keyword>
<comment type="similarity">
    <text evidence="2">Belongs to the LemA family.</text>
</comment>
<name>A0ABS1DYZ9_RUBGE</name>
<comment type="caution">
    <text evidence="6">The sequence shown here is derived from an EMBL/GenBank/DDBJ whole genome shotgun (WGS) entry which is preliminary data.</text>
</comment>
<keyword evidence="7" id="KW-1185">Reference proteome</keyword>
<comment type="subcellular location">
    <subcellularLocation>
        <location evidence="1">Membrane</location>
        <topology evidence="1">Single-pass membrane protein</topology>
    </subcellularLocation>
</comment>
<dbReference type="InterPro" id="IPR023353">
    <property type="entry name" value="LemA-like_dom_sf"/>
</dbReference>
<organism evidence="6 7">
    <name type="scientific">Rubrivivax gelatinosus</name>
    <name type="common">Rhodocyclus gelatinosus</name>
    <name type="synonym">Rhodopseudomonas gelatinosa</name>
    <dbReference type="NCBI Taxonomy" id="28068"/>
    <lineage>
        <taxon>Bacteria</taxon>
        <taxon>Pseudomonadati</taxon>
        <taxon>Pseudomonadota</taxon>
        <taxon>Betaproteobacteria</taxon>
        <taxon>Burkholderiales</taxon>
        <taxon>Sphaerotilaceae</taxon>
        <taxon>Rubrivivax</taxon>
    </lineage>
</organism>
<keyword evidence="3" id="KW-0812">Transmembrane</keyword>
<evidence type="ECO:0000313" key="7">
    <source>
        <dbReference type="Proteomes" id="UP001041814"/>
    </source>
</evidence>
<evidence type="ECO:0000313" key="6">
    <source>
        <dbReference type="EMBL" id="MBK1714440.1"/>
    </source>
</evidence>
<dbReference type="RefSeq" id="WP_200379341.1">
    <property type="nucleotide sequence ID" value="NZ_NRRU01000068.1"/>
</dbReference>
<dbReference type="PANTHER" id="PTHR34478:SF1">
    <property type="entry name" value="PROTEIN LEMA"/>
    <property type="match status" value="1"/>
</dbReference>
<evidence type="ECO:0000256" key="2">
    <source>
        <dbReference type="ARBA" id="ARBA00008854"/>
    </source>
</evidence>
<keyword evidence="4" id="KW-1133">Transmembrane helix</keyword>
<gene>
    <name evidence="6" type="ORF">CKO43_16840</name>
</gene>
<dbReference type="Gene3D" id="1.20.1440.20">
    <property type="entry name" value="LemA-like domain"/>
    <property type="match status" value="1"/>
</dbReference>
<dbReference type="Pfam" id="PF04011">
    <property type="entry name" value="LemA"/>
    <property type="match status" value="1"/>
</dbReference>
<evidence type="ECO:0000256" key="5">
    <source>
        <dbReference type="ARBA" id="ARBA00023136"/>
    </source>
</evidence>
<sequence>MSWAQILVLAVAAVIVFWMVGAYNRLVALRAAIGAAWLIVAEALARRGAAARVLAEALRAPMADEARALDALLAAQAQVQEAAEALAVRPVRLDATLALVKGEAAMGAAASRVLALLDQQPLLKAEPAIAEQAALLGDSASRLAFARQLFNDAGAAYDEAAAQFPTRLLLRLYRFEPAGRL</sequence>
<dbReference type="PANTHER" id="PTHR34478">
    <property type="entry name" value="PROTEIN LEMA"/>
    <property type="match status" value="1"/>
</dbReference>